<evidence type="ECO:0000313" key="3">
    <source>
        <dbReference type="Proteomes" id="UP000729913"/>
    </source>
</evidence>
<keyword evidence="1" id="KW-0378">Hydrolase</keyword>
<dbReference type="CDD" id="cd07061">
    <property type="entry name" value="HP_HAP_like"/>
    <property type="match status" value="1"/>
</dbReference>
<evidence type="ECO:0000313" key="2">
    <source>
        <dbReference type="EMBL" id="KAG8036039.1"/>
    </source>
</evidence>
<dbReference type="EMBL" id="JAAOIC020000049">
    <property type="protein sequence ID" value="KAG8036039.1"/>
    <property type="molecule type" value="Genomic_DNA"/>
</dbReference>
<dbReference type="InterPro" id="IPR000560">
    <property type="entry name" value="His_Pase_clade-2"/>
</dbReference>
<reference evidence="2" key="2">
    <citation type="submission" date="2021-04" db="EMBL/GenBank/DDBJ databases">
        <title>Genome-wide patterns of bracovirus chromosomal integration into multiple host tissues during parasitism.</title>
        <authorList>
            <person name="Chebbi M.A.C."/>
        </authorList>
    </citation>
    <scope>NUCLEOTIDE SEQUENCE</scope>
    <source>
        <tissue evidence="2">Whole body</tissue>
    </source>
</reference>
<proteinExistence type="predicted"/>
<keyword evidence="3" id="KW-1185">Reference proteome</keyword>
<sequence length="343" mass="39894">MARLEEFRDEILKSCKDKKCQLTEEQQTNLANWRFSIGQNEPMALAEEGGVELRGLAERFQARFPDLMPEKYDNRTYKFKFTDKQRTKESAGNFTIGLFGKNGSSYVEYPPVEAKDRILRFYKACDKWQRDVDDNLEAYAEVEKFRSSPVMIQTLKNLSNRLGVTVDFDKLKSIRATCAFETAWNENSKSPWCELLSPNEFLIMEFSHDLKYYWIDGYGYPLTYQHACTAIGDMFKFLEDPNPLLHNSYNSSKDRLWRVSLIDAFASNLAFVSYDCQSPEPIKSSKESVAEENDKTPSILVMHQERIVNLPECPKNFPCPLAVMKDKYPDEEDECQFEKMCEL</sequence>
<dbReference type="GO" id="GO:0052745">
    <property type="term" value="F:inositol phosphate phosphatase activity"/>
    <property type="evidence" value="ECO:0007669"/>
    <property type="project" value="TreeGrafter"/>
</dbReference>
<dbReference type="OrthoDB" id="6509975at2759"/>
<organism evidence="2 3">
    <name type="scientific">Cotesia typhae</name>
    <dbReference type="NCBI Taxonomy" id="2053667"/>
    <lineage>
        <taxon>Eukaryota</taxon>
        <taxon>Metazoa</taxon>
        <taxon>Ecdysozoa</taxon>
        <taxon>Arthropoda</taxon>
        <taxon>Hexapoda</taxon>
        <taxon>Insecta</taxon>
        <taxon>Pterygota</taxon>
        <taxon>Neoptera</taxon>
        <taxon>Endopterygota</taxon>
        <taxon>Hymenoptera</taxon>
        <taxon>Apocrita</taxon>
        <taxon>Ichneumonoidea</taxon>
        <taxon>Braconidae</taxon>
        <taxon>Microgastrinae</taxon>
        <taxon>Cotesia</taxon>
    </lineage>
</organism>
<protein>
    <submittedName>
        <fullName evidence="2">Uncharacterized protein</fullName>
    </submittedName>
</protein>
<dbReference type="AlphaFoldDB" id="A0A8J5RB30"/>
<accession>A0A8J5RB30</accession>
<evidence type="ECO:0000256" key="1">
    <source>
        <dbReference type="ARBA" id="ARBA00022801"/>
    </source>
</evidence>
<reference evidence="2" key="1">
    <citation type="submission" date="2020-03" db="EMBL/GenBank/DDBJ databases">
        <authorList>
            <person name="Chebbi M.A."/>
            <person name="Drezen J.M."/>
        </authorList>
    </citation>
    <scope>NUCLEOTIDE SEQUENCE</scope>
    <source>
        <tissue evidence="2">Whole body</tissue>
    </source>
</reference>
<comment type="caution">
    <text evidence="2">The sequence shown here is derived from an EMBL/GenBank/DDBJ whole genome shotgun (WGS) entry which is preliminary data.</text>
</comment>
<gene>
    <name evidence="2" type="ORF">G9C98_004618</name>
</gene>
<dbReference type="PANTHER" id="PTHR20963:SF51">
    <property type="entry name" value="MULTIPLE INOSITOL POLYPHOSPHATE PHOSPHATASE 1"/>
    <property type="match status" value="1"/>
</dbReference>
<dbReference type="GO" id="GO:0003993">
    <property type="term" value="F:acid phosphatase activity"/>
    <property type="evidence" value="ECO:0007669"/>
    <property type="project" value="TreeGrafter"/>
</dbReference>
<dbReference type="Pfam" id="PF00328">
    <property type="entry name" value="His_Phos_2"/>
    <property type="match status" value="1"/>
</dbReference>
<dbReference type="Proteomes" id="UP000729913">
    <property type="component" value="Unassembled WGS sequence"/>
</dbReference>
<name>A0A8J5RB30_9HYME</name>
<dbReference type="PANTHER" id="PTHR20963">
    <property type="entry name" value="MULTIPLE INOSITOL POLYPHOSPHATE PHOSPHATASE-RELATED"/>
    <property type="match status" value="1"/>
</dbReference>